<feature type="compositionally biased region" description="Low complexity" evidence="11">
    <location>
        <begin position="846"/>
        <end position="857"/>
    </location>
</feature>
<dbReference type="PROSITE" id="PS51903">
    <property type="entry name" value="CLP_R"/>
    <property type="match status" value="1"/>
</dbReference>
<keyword evidence="14" id="KW-0378">Hydrolase</keyword>
<evidence type="ECO:0000256" key="11">
    <source>
        <dbReference type="SAM" id="MobiDB-lite"/>
    </source>
</evidence>
<dbReference type="RefSeq" id="WP_320754479.1">
    <property type="nucleotide sequence ID" value="NZ_JAWNFY010000007.1"/>
</dbReference>
<dbReference type="Gene3D" id="1.10.8.60">
    <property type="match status" value="2"/>
</dbReference>
<evidence type="ECO:0000256" key="1">
    <source>
        <dbReference type="ARBA" id="ARBA00008675"/>
    </source>
</evidence>
<keyword evidence="4 10" id="KW-0067">ATP-binding</keyword>
<dbReference type="Pfam" id="PF10431">
    <property type="entry name" value="ClpB_D2-small"/>
    <property type="match status" value="1"/>
</dbReference>
<keyword evidence="14" id="KW-0645">Protease</keyword>
<keyword evidence="2 9" id="KW-0677">Repeat</keyword>
<dbReference type="Gene3D" id="1.10.1780.10">
    <property type="entry name" value="Clp, N-terminal domain"/>
    <property type="match status" value="1"/>
</dbReference>
<dbReference type="InterPro" id="IPR027417">
    <property type="entry name" value="P-loop_NTPase"/>
</dbReference>
<dbReference type="SUPFAM" id="SSF52540">
    <property type="entry name" value="P-loop containing nucleoside triphosphate hydrolases"/>
    <property type="match status" value="2"/>
</dbReference>
<accession>A0ABU5GFM5</accession>
<dbReference type="Pfam" id="PF17871">
    <property type="entry name" value="AAA_lid_9"/>
    <property type="match status" value="1"/>
</dbReference>
<dbReference type="InterPro" id="IPR019489">
    <property type="entry name" value="Clp_ATPase_C"/>
</dbReference>
<feature type="domain" description="UVR" evidence="12">
    <location>
        <begin position="422"/>
        <end position="457"/>
    </location>
</feature>
<evidence type="ECO:0000259" key="13">
    <source>
        <dbReference type="PROSITE" id="PS51903"/>
    </source>
</evidence>
<dbReference type="Gene3D" id="3.40.50.300">
    <property type="entry name" value="P-loop containing nucleotide triphosphate hydrolases"/>
    <property type="match status" value="2"/>
</dbReference>
<dbReference type="InterPro" id="IPR050130">
    <property type="entry name" value="ClpA_ClpB"/>
</dbReference>
<dbReference type="PANTHER" id="PTHR11638:SF18">
    <property type="entry name" value="HEAT SHOCK PROTEIN 104"/>
    <property type="match status" value="1"/>
</dbReference>
<dbReference type="InterPro" id="IPR028299">
    <property type="entry name" value="ClpA/B_CS2"/>
</dbReference>
<organism evidence="14 15">
    <name type="scientific">Actinotignum timonense</name>
    <dbReference type="NCBI Taxonomy" id="1870995"/>
    <lineage>
        <taxon>Bacteria</taxon>
        <taxon>Bacillati</taxon>
        <taxon>Actinomycetota</taxon>
        <taxon>Actinomycetes</taxon>
        <taxon>Actinomycetales</taxon>
        <taxon>Actinomycetaceae</taxon>
        <taxon>Actinotignum</taxon>
    </lineage>
</organism>
<evidence type="ECO:0000256" key="3">
    <source>
        <dbReference type="ARBA" id="ARBA00022741"/>
    </source>
</evidence>
<dbReference type="CDD" id="cd19499">
    <property type="entry name" value="RecA-like_ClpB_Hsp104-like"/>
    <property type="match status" value="1"/>
</dbReference>
<keyword evidence="6" id="KW-0175">Coiled coil</keyword>
<dbReference type="InterPro" id="IPR004176">
    <property type="entry name" value="Clp_R_N"/>
</dbReference>
<dbReference type="InterPro" id="IPR001943">
    <property type="entry name" value="UVR_dom"/>
</dbReference>
<evidence type="ECO:0000256" key="10">
    <source>
        <dbReference type="RuleBase" id="RU004432"/>
    </source>
</evidence>
<comment type="caution">
    <text evidence="14">The sequence shown here is derived from an EMBL/GenBank/DDBJ whole genome shotgun (WGS) entry which is preliminary data.</text>
</comment>
<keyword evidence="3 10" id="KW-0547">Nucleotide-binding</keyword>
<evidence type="ECO:0000256" key="8">
    <source>
        <dbReference type="ARBA" id="ARBA00026057"/>
    </source>
</evidence>
<protein>
    <submittedName>
        <fullName evidence="14">ATP-dependent Clp protease ATP-binding subunit</fullName>
    </submittedName>
</protein>
<evidence type="ECO:0000313" key="15">
    <source>
        <dbReference type="Proteomes" id="UP001284901"/>
    </source>
</evidence>
<sequence>MFERFTDRARRVIVLAQEEARNLKHNYLGTEHILLGLIREGEGVAAKALEALGVTLESVRTQVIDIIGEGQEPPSGHIPFTPRAKKVIEFAMREGLQMGHSYIGTEHLLLGLTREADGVAAQVLVKLGADMPTVRNQVSQLISGFQGKEAVGVGGGPREGTKAGSTVLDQYGRNLTAAARDHKLDPVIGRHTETERVMQVLSRRTKNNPVLIGEPGVGKTAVVEGLAQSIAAGNVPETLKDKQLYSLDMGSLVAGSRYRGDFEERMKKILKEVNTRGDIILFIDEIHTLVGAGAAEGALDAASLLKPMLARGELQVIGATTLDEYRKYIEKDAALERRFQPIQVEQPTVEQTIDILRGLRDRYESYHRVTITDDALEAAATLADRYINDRFLPDKAIDLIDEAGARLAIRKMTAPPELRELDDKIASTRRAKEAAIDAQDFEKAAGLRDEEQKLGEERDAREQAWKDGDMDVVSVVDEDLITEVLSMSTGIPVFKLTEAESAKLLRMEDELHKRVIGQHEAVTALSQAIRRTRAGLKDPNRPGGSFIFAGPTGVGKTELAKALAEFLFGDESALITLDMSEYSEKHTVSRLFGAPPGYVGYEEGGQLTEKVRRKPFSVVLFDEIEKAHADLFNSLLQILEEGRLTDAQGRVVDFKNTIIIMTTNLGTKDIAKGVQTGFQFDADTTSSYERMKVKVAEELKNNFPPEFLNRVDDIIVFPQLGRPEILQIVDLMIGKLDKRLRDQNLSIALTKDAKELLADRGYDPVLGARPLRRAIQRDVEDVLSEKLLYGEFSKGDIIVVDVDKDNIPMSFTFTGQSPDQPLPDGVIEAHEPAQMEGLASGVNTRPSGGPVAGAGAPTSGGGLAAAN</sequence>
<keyword evidence="15" id="KW-1185">Reference proteome</keyword>
<evidence type="ECO:0000256" key="9">
    <source>
        <dbReference type="PROSITE-ProRule" id="PRU01251"/>
    </source>
</evidence>
<dbReference type="Gene3D" id="4.10.860.10">
    <property type="entry name" value="UVR domain"/>
    <property type="match status" value="1"/>
</dbReference>
<dbReference type="EMBL" id="JAWNFY010000007">
    <property type="protein sequence ID" value="MDY5146085.1"/>
    <property type="molecule type" value="Genomic_DNA"/>
</dbReference>
<dbReference type="InterPro" id="IPR018368">
    <property type="entry name" value="ClpA/B_CS1"/>
</dbReference>
<dbReference type="Pfam" id="PF02861">
    <property type="entry name" value="Clp_N"/>
    <property type="match status" value="1"/>
</dbReference>
<dbReference type="PROSITE" id="PS00870">
    <property type="entry name" value="CLPAB_1"/>
    <property type="match status" value="1"/>
</dbReference>
<dbReference type="InterPro" id="IPR001270">
    <property type="entry name" value="ClpA/B"/>
</dbReference>
<dbReference type="InterPro" id="IPR036628">
    <property type="entry name" value="Clp_N_dom_sf"/>
</dbReference>
<dbReference type="PANTHER" id="PTHR11638">
    <property type="entry name" value="ATP-DEPENDENT CLP PROTEASE"/>
    <property type="match status" value="1"/>
</dbReference>
<reference evidence="14 15" key="1">
    <citation type="submission" date="2023-10" db="EMBL/GenBank/DDBJ databases">
        <title>Whole Genome based description of the genera Actinobaculum and Actinotignum reveals a complex phylogenetic relationship within the species included in the genus Actinotignum.</title>
        <authorList>
            <person name="Jensen C.S."/>
            <person name="Dargis R."/>
            <person name="Kemp M."/>
            <person name="Christensen J.J."/>
        </authorList>
    </citation>
    <scope>NUCLEOTIDE SEQUENCE [LARGE SCALE GENOMIC DNA]</scope>
    <source>
        <strain evidence="14 15">SLA_B089</strain>
    </source>
</reference>
<feature type="region of interest" description="Disordered" evidence="11">
    <location>
        <begin position="839"/>
        <end position="867"/>
    </location>
</feature>
<dbReference type="SMART" id="SM00382">
    <property type="entry name" value="AAA"/>
    <property type="match status" value="2"/>
</dbReference>
<dbReference type="PROSITE" id="PS00871">
    <property type="entry name" value="CLPAB_2"/>
    <property type="match status" value="1"/>
</dbReference>
<evidence type="ECO:0000256" key="5">
    <source>
        <dbReference type="ARBA" id="ARBA00023016"/>
    </source>
</evidence>
<dbReference type="Proteomes" id="UP001284901">
    <property type="component" value="Unassembled WGS sequence"/>
</dbReference>
<evidence type="ECO:0000256" key="6">
    <source>
        <dbReference type="ARBA" id="ARBA00023054"/>
    </source>
</evidence>
<dbReference type="SUPFAM" id="SSF81923">
    <property type="entry name" value="Double Clp-N motif"/>
    <property type="match status" value="1"/>
</dbReference>
<comment type="similarity">
    <text evidence="1 10">Belongs to the ClpA/ClpB family.</text>
</comment>
<dbReference type="InterPro" id="IPR041546">
    <property type="entry name" value="ClpA/ClpB_AAA_lid"/>
</dbReference>
<evidence type="ECO:0000256" key="4">
    <source>
        <dbReference type="ARBA" id="ARBA00022840"/>
    </source>
</evidence>
<dbReference type="Pfam" id="PF00004">
    <property type="entry name" value="AAA"/>
    <property type="match status" value="1"/>
</dbReference>
<feature type="compositionally biased region" description="Gly residues" evidence="11">
    <location>
        <begin position="858"/>
        <end position="867"/>
    </location>
</feature>
<dbReference type="CDD" id="cd00009">
    <property type="entry name" value="AAA"/>
    <property type="match status" value="1"/>
</dbReference>
<dbReference type="InterPro" id="IPR003959">
    <property type="entry name" value="ATPase_AAA_core"/>
</dbReference>
<keyword evidence="7 10" id="KW-0143">Chaperone</keyword>
<dbReference type="InterPro" id="IPR003593">
    <property type="entry name" value="AAA+_ATPase"/>
</dbReference>
<dbReference type="GO" id="GO:0005524">
    <property type="term" value="F:ATP binding"/>
    <property type="evidence" value="ECO:0007669"/>
    <property type="project" value="UniProtKB-KW"/>
</dbReference>
<name>A0ABU5GFM5_9ACTO</name>
<dbReference type="Pfam" id="PF07724">
    <property type="entry name" value="AAA_2"/>
    <property type="match status" value="1"/>
</dbReference>
<comment type="subunit">
    <text evidence="8">Homohexamer. The oligomerization is ATP-dependent.</text>
</comment>
<dbReference type="GO" id="GO:0006508">
    <property type="term" value="P:proteolysis"/>
    <property type="evidence" value="ECO:0007669"/>
    <property type="project" value="UniProtKB-KW"/>
</dbReference>
<dbReference type="PROSITE" id="PS50151">
    <property type="entry name" value="UVR"/>
    <property type="match status" value="1"/>
</dbReference>
<feature type="domain" description="Clp R" evidence="13">
    <location>
        <begin position="2"/>
        <end position="144"/>
    </location>
</feature>
<keyword evidence="5" id="KW-0346">Stress response</keyword>
<evidence type="ECO:0000256" key="7">
    <source>
        <dbReference type="ARBA" id="ARBA00023186"/>
    </source>
</evidence>
<evidence type="ECO:0000259" key="12">
    <source>
        <dbReference type="PROSITE" id="PS50151"/>
    </source>
</evidence>
<evidence type="ECO:0000313" key="14">
    <source>
        <dbReference type="EMBL" id="MDY5146085.1"/>
    </source>
</evidence>
<proteinExistence type="inferred from homology"/>
<dbReference type="GO" id="GO:0008233">
    <property type="term" value="F:peptidase activity"/>
    <property type="evidence" value="ECO:0007669"/>
    <property type="project" value="UniProtKB-KW"/>
</dbReference>
<gene>
    <name evidence="14" type="ORF">R6P33_03455</name>
</gene>
<dbReference type="PRINTS" id="PR00300">
    <property type="entry name" value="CLPPROTEASEA"/>
</dbReference>
<dbReference type="SMART" id="SM01086">
    <property type="entry name" value="ClpB_D2-small"/>
    <property type="match status" value="1"/>
</dbReference>
<evidence type="ECO:0000256" key="2">
    <source>
        <dbReference type="ARBA" id="ARBA00022737"/>
    </source>
</evidence>